<dbReference type="SUPFAM" id="SSF55770">
    <property type="entry name" value="Profilin (actin-binding protein)"/>
    <property type="match status" value="1"/>
</dbReference>
<dbReference type="InterPro" id="IPR036140">
    <property type="entry name" value="PFN_sf"/>
</dbReference>
<organism evidence="1 2">
    <name type="scientific">Biomphalaria glabrata</name>
    <name type="common">Bloodfluke planorb</name>
    <name type="synonym">Freshwater snail</name>
    <dbReference type="NCBI Taxonomy" id="6526"/>
    <lineage>
        <taxon>Eukaryota</taxon>
        <taxon>Metazoa</taxon>
        <taxon>Spiralia</taxon>
        <taxon>Lophotrochozoa</taxon>
        <taxon>Mollusca</taxon>
        <taxon>Gastropoda</taxon>
        <taxon>Heterobranchia</taxon>
        <taxon>Euthyneura</taxon>
        <taxon>Panpulmonata</taxon>
        <taxon>Hygrophila</taxon>
        <taxon>Lymnaeoidea</taxon>
        <taxon>Planorbidae</taxon>
        <taxon>Biomphalaria</taxon>
    </lineage>
</organism>
<gene>
    <name evidence="1" type="primary">106078900</name>
</gene>
<evidence type="ECO:0000313" key="2">
    <source>
        <dbReference type="Proteomes" id="UP000076420"/>
    </source>
</evidence>
<sequence>MSYPELIAHLQLTANKVDKVIVYNRQGKPIAVTENTETNQSEGQSLMKCLQDCSKTLSKLSIDNEIFIFMQGVERTLIGKSVRDKERIAVACDDQGDMIVLIGQPSPNCSFIAELLKSLALRDRGQLINLQQQQLLVDGVVDIHSPSPSIRSEHILVDIDQGVAT</sequence>
<evidence type="ECO:0008006" key="3">
    <source>
        <dbReference type="Google" id="ProtNLM"/>
    </source>
</evidence>
<dbReference type="Proteomes" id="UP000076420">
    <property type="component" value="Unassembled WGS sequence"/>
</dbReference>
<dbReference type="VEuPathDB" id="VectorBase:BGLAX_026812"/>
<reference evidence="1" key="1">
    <citation type="submission" date="2020-05" db="UniProtKB">
        <authorList>
            <consortium name="EnsemblMetazoa"/>
        </authorList>
    </citation>
    <scope>IDENTIFICATION</scope>
    <source>
        <strain evidence="1">BB02</strain>
    </source>
</reference>
<dbReference type="EnsemblMetazoa" id="BGLB035616-RA">
    <property type="protein sequence ID" value="BGLB035616-PA"/>
    <property type="gene ID" value="BGLB035616"/>
</dbReference>
<accession>A0A2C9LVY5</accession>
<name>A0A2C9LVY5_BIOGL</name>
<proteinExistence type="predicted"/>
<evidence type="ECO:0000313" key="1">
    <source>
        <dbReference type="EnsemblMetazoa" id="BGLB035616-PA"/>
    </source>
</evidence>
<dbReference type="AlphaFoldDB" id="A0A2C9LVY5"/>
<protein>
    <recommendedName>
        <fullName evidence="3">Roadblock/LAMTOR2 domain-containing protein</fullName>
    </recommendedName>
</protein>
<dbReference type="KEGG" id="bgt:106078900"/>
<dbReference type="VEuPathDB" id="VectorBase:BGLB035616"/>